<sequence>MINVFRKIWLFSGEEKGNLKKSIIAAFFHAIFNSFQFVAIYYMLEYLFISQISTKNIIIAFVILMISLLGKIVTQNISQMKQTHAGYFMAADKRIELGEKIKKVPMGFFNSFSLGKLTSLATTNLTQIESWIPVLLVNVLGGFLNTCVFVLVIFLINIHIGLTALVGMTVFLMVTSLMEKRSRKNAADMANIQTCLTKNVLSTIQGMQVIKSYNLGGENNENLNDAIDNSYKTTLALEKMIIPYTVVQRIVIGLTIVAMLFVSIRFNISGNLIITDAVMLMIASFTIFDGLIGAGSNMAILRIAENAIDSYEYVTQMPNMNEADVSSIMLNHNIEIKHVNFSYDGKKVLEDINCLIKEKEMTAIVGPSGSGKTSICNLIARFWDVDEGQILIGNKSIKNYTINDLMSNISMVFQKVYLFEDTIENNIKFGQPDVNLEAVIAASKKAQCHEFISKLPNGYKTIVGEGGASLSGGEKQRISIARAILKNAPIIIFDEATANIDPENEDKLRLAIESLTENKTVIMIAHRLKTIRNAEQILVLNKGKIEQRGTHDELMNKGGLYRNLVNAKMMSEKWGFKMNA</sequence>
<feature type="transmembrane region" description="Helical" evidence="8">
    <location>
        <begin position="160"/>
        <end position="178"/>
    </location>
</feature>
<dbReference type="SMART" id="SM00382">
    <property type="entry name" value="AAA"/>
    <property type="match status" value="1"/>
</dbReference>
<dbReference type="InterPro" id="IPR003593">
    <property type="entry name" value="AAA+_ATPase"/>
</dbReference>
<proteinExistence type="predicted"/>
<dbReference type="RefSeq" id="WP_128673167.1">
    <property type="nucleotide sequence ID" value="NZ_RRCO01000001.1"/>
</dbReference>
<comment type="caution">
    <text evidence="11">The sequence shown here is derived from an EMBL/GenBank/DDBJ whole genome shotgun (WGS) entry which is preliminary data.</text>
</comment>
<dbReference type="GO" id="GO:0016887">
    <property type="term" value="F:ATP hydrolysis activity"/>
    <property type="evidence" value="ECO:0007669"/>
    <property type="project" value="InterPro"/>
</dbReference>
<dbReference type="Proteomes" id="UP000272490">
    <property type="component" value="Unassembled WGS sequence"/>
</dbReference>
<name>A0A3P3R1Q8_9FIRM</name>
<dbReference type="FunFam" id="3.40.50.300:FF:000287">
    <property type="entry name" value="Multidrug ABC transporter ATP-binding protein"/>
    <property type="match status" value="1"/>
</dbReference>
<dbReference type="Gene3D" id="1.20.1560.10">
    <property type="entry name" value="ABC transporter type 1, transmembrane domain"/>
    <property type="match status" value="1"/>
</dbReference>
<dbReference type="GO" id="GO:0034040">
    <property type="term" value="F:ATPase-coupled lipid transmembrane transporter activity"/>
    <property type="evidence" value="ECO:0007669"/>
    <property type="project" value="TreeGrafter"/>
</dbReference>
<organism evidence="11 12">
    <name type="scientific">Lachnoanaerobaculum gingivalis</name>
    <dbReference type="NCBI Taxonomy" id="2490855"/>
    <lineage>
        <taxon>Bacteria</taxon>
        <taxon>Bacillati</taxon>
        <taxon>Bacillota</taxon>
        <taxon>Clostridia</taxon>
        <taxon>Lachnospirales</taxon>
        <taxon>Lachnospiraceae</taxon>
        <taxon>Lachnoanaerobaculum</taxon>
    </lineage>
</organism>
<evidence type="ECO:0000313" key="12">
    <source>
        <dbReference type="Proteomes" id="UP000272490"/>
    </source>
</evidence>
<keyword evidence="2" id="KW-0813">Transport</keyword>
<dbReference type="PANTHER" id="PTHR24221">
    <property type="entry name" value="ATP-BINDING CASSETTE SUB-FAMILY B"/>
    <property type="match status" value="1"/>
</dbReference>
<gene>
    <name evidence="11" type="ORF">EHV10_01935</name>
</gene>
<dbReference type="GO" id="GO:0140359">
    <property type="term" value="F:ABC-type transporter activity"/>
    <property type="evidence" value="ECO:0007669"/>
    <property type="project" value="InterPro"/>
</dbReference>
<dbReference type="PROSITE" id="PS50893">
    <property type="entry name" value="ABC_TRANSPORTER_2"/>
    <property type="match status" value="1"/>
</dbReference>
<feature type="domain" description="ABC transmembrane type-1" evidence="10">
    <location>
        <begin position="22"/>
        <end position="301"/>
    </location>
</feature>
<evidence type="ECO:0000256" key="8">
    <source>
        <dbReference type="SAM" id="Phobius"/>
    </source>
</evidence>
<keyword evidence="12" id="KW-1185">Reference proteome</keyword>
<evidence type="ECO:0000256" key="4">
    <source>
        <dbReference type="ARBA" id="ARBA00022741"/>
    </source>
</evidence>
<dbReference type="Pfam" id="PF00005">
    <property type="entry name" value="ABC_tran"/>
    <property type="match status" value="1"/>
</dbReference>
<feature type="transmembrane region" description="Helical" evidence="8">
    <location>
        <begin position="134"/>
        <end position="154"/>
    </location>
</feature>
<dbReference type="PROSITE" id="PS50929">
    <property type="entry name" value="ABC_TM1F"/>
    <property type="match status" value="1"/>
</dbReference>
<dbReference type="InterPro" id="IPR027417">
    <property type="entry name" value="P-loop_NTPase"/>
</dbReference>
<protein>
    <submittedName>
        <fullName evidence="11">ABC transporter ATP-binding protein</fullName>
    </submittedName>
</protein>
<dbReference type="PROSITE" id="PS00211">
    <property type="entry name" value="ABC_TRANSPORTER_1"/>
    <property type="match status" value="1"/>
</dbReference>
<dbReference type="InterPro" id="IPR039421">
    <property type="entry name" value="Type_1_exporter"/>
</dbReference>
<dbReference type="AlphaFoldDB" id="A0A3P3R1Q8"/>
<dbReference type="SUPFAM" id="SSF52540">
    <property type="entry name" value="P-loop containing nucleoside triphosphate hydrolases"/>
    <property type="match status" value="1"/>
</dbReference>
<evidence type="ECO:0000259" key="10">
    <source>
        <dbReference type="PROSITE" id="PS50929"/>
    </source>
</evidence>
<reference evidence="11 12" key="1">
    <citation type="submission" date="2018-11" db="EMBL/GenBank/DDBJ databases">
        <title>Genome sequencing of Lachnoanaerobaculum sp. KCOM 2030 (= ChDC B114).</title>
        <authorList>
            <person name="Kook J.-K."/>
            <person name="Park S.-N."/>
            <person name="Lim Y.K."/>
        </authorList>
    </citation>
    <scope>NUCLEOTIDE SEQUENCE [LARGE SCALE GENOMIC DNA]</scope>
    <source>
        <strain evidence="11 12">KCOM 2030</strain>
    </source>
</reference>
<keyword evidence="7 8" id="KW-0472">Membrane</keyword>
<comment type="subcellular location">
    <subcellularLocation>
        <location evidence="1">Cell membrane</location>
        <topology evidence="1">Multi-pass membrane protein</topology>
    </subcellularLocation>
</comment>
<feature type="transmembrane region" description="Helical" evidence="8">
    <location>
        <begin position="272"/>
        <end position="292"/>
    </location>
</feature>
<feature type="transmembrane region" description="Helical" evidence="8">
    <location>
        <begin position="246"/>
        <end position="266"/>
    </location>
</feature>
<evidence type="ECO:0000256" key="3">
    <source>
        <dbReference type="ARBA" id="ARBA00022692"/>
    </source>
</evidence>
<dbReference type="GO" id="GO:0005524">
    <property type="term" value="F:ATP binding"/>
    <property type="evidence" value="ECO:0007669"/>
    <property type="project" value="UniProtKB-KW"/>
</dbReference>
<evidence type="ECO:0000256" key="2">
    <source>
        <dbReference type="ARBA" id="ARBA00022448"/>
    </source>
</evidence>
<dbReference type="PANTHER" id="PTHR24221:SF397">
    <property type="entry name" value="ABC TRANSPORTER, ATP-BINDING TRANSMEMBRANE PROTEIN"/>
    <property type="match status" value="1"/>
</dbReference>
<evidence type="ECO:0000256" key="7">
    <source>
        <dbReference type="ARBA" id="ARBA00023136"/>
    </source>
</evidence>
<feature type="transmembrane region" description="Helical" evidence="8">
    <location>
        <begin position="56"/>
        <end position="74"/>
    </location>
</feature>
<feature type="domain" description="ABC transporter" evidence="9">
    <location>
        <begin position="334"/>
        <end position="567"/>
    </location>
</feature>
<evidence type="ECO:0000256" key="6">
    <source>
        <dbReference type="ARBA" id="ARBA00022989"/>
    </source>
</evidence>
<dbReference type="InterPro" id="IPR036640">
    <property type="entry name" value="ABC1_TM_sf"/>
</dbReference>
<evidence type="ECO:0000259" key="9">
    <source>
        <dbReference type="PROSITE" id="PS50893"/>
    </source>
</evidence>
<dbReference type="Gene3D" id="3.40.50.300">
    <property type="entry name" value="P-loop containing nucleotide triphosphate hydrolases"/>
    <property type="match status" value="1"/>
</dbReference>
<dbReference type="EMBL" id="RRCO01000001">
    <property type="protein sequence ID" value="RRJ26799.1"/>
    <property type="molecule type" value="Genomic_DNA"/>
</dbReference>
<dbReference type="InterPro" id="IPR011527">
    <property type="entry name" value="ABC1_TM_dom"/>
</dbReference>
<evidence type="ECO:0000313" key="11">
    <source>
        <dbReference type="EMBL" id="RRJ26799.1"/>
    </source>
</evidence>
<keyword evidence="4" id="KW-0547">Nucleotide-binding</keyword>
<dbReference type="SUPFAM" id="SSF90123">
    <property type="entry name" value="ABC transporter transmembrane region"/>
    <property type="match status" value="1"/>
</dbReference>
<dbReference type="InterPro" id="IPR017871">
    <property type="entry name" value="ABC_transporter-like_CS"/>
</dbReference>
<evidence type="ECO:0000256" key="5">
    <source>
        <dbReference type="ARBA" id="ARBA00022840"/>
    </source>
</evidence>
<dbReference type="InterPro" id="IPR003439">
    <property type="entry name" value="ABC_transporter-like_ATP-bd"/>
</dbReference>
<keyword evidence="3 8" id="KW-0812">Transmembrane</keyword>
<keyword evidence="5 11" id="KW-0067">ATP-binding</keyword>
<keyword evidence="6 8" id="KW-1133">Transmembrane helix</keyword>
<dbReference type="Pfam" id="PF00664">
    <property type="entry name" value="ABC_membrane"/>
    <property type="match status" value="1"/>
</dbReference>
<dbReference type="GO" id="GO:0005886">
    <property type="term" value="C:plasma membrane"/>
    <property type="evidence" value="ECO:0007669"/>
    <property type="project" value="UniProtKB-SubCell"/>
</dbReference>
<dbReference type="OrthoDB" id="9762778at2"/>
<accession>A0A3P3R1Q8</accession>
<evidence type="ECO:0000256" key="1">
    <source>
        <dbReference type="ARBA" id="ARBA00004651"/>
    </source>
</evidence>
<feature type="transmembrane region" description="Helical" evidence="8">
    <location>
        <begin position="21"/>
        <end position="44"/>
    </location>
</feature>